<feature type="compositionally biased region" description="Basic residues" evidence="5">
    <location>
        <begin position="9"/>
        <end position="21"/>
    </location>
</feature>
<dbReference type="EMBL" id="CP089984">
    <property type="protein sequence ID" value="WXB12826.1"/>
    <property type="molecule type" value="Genomic_DNA"/>
</dbReference>
<feature type="domain" description="HTH tetR-type" evidence="6">
    <location>
        <begin position="28"/>
        <end position="88"/>
    </location>
</feature>
<evidence type="ECO:0000256" key="4">
    <source>
        <dbReference type="PROSITE-ProRule" id="PRU00335"/>
    </source>
</evidence>
<keyword evidence="3" id="KW-0804">Transcription</keyword>
<dbReference type="Pfam" id="PF21943">
    <property type="entry name" value="TetR_C_46"/>
    <property type="match status" value="1"/>
</dbReference>
<evidence type="ECO:0000259" key="6">
    <source>
        <dbReference type="PROSITE" id="PS50977"/>
    </source>
</evidence>
<evidence type="ECO:0000256" key="2">
    <source>
        <dbReference type="ARBA" id="ARBA00023125"/>
    </source>
</evidence>
<accession>A0ABZ2LST6</accession>
<dbReference type="SUPFAM" id="SSF46689">
    <property type="entry name" value="Homeodomain-like"/>
    <property type="match status" value="1"/>
</dbReference>
<name>A0ABZ2LST6_9BACT</name>
<dbReference type="InterPro" id="IPR001647">
    <property type="entry name" value="HTH_TetR"/>
</dbReference>
<keyword evidence="8" id="KW-1185">Reference proteome</keyword>
<feature type="region of interest" description="Disordered" evidence="5">
    <location>
        <begin position="1"/>
        <end position="24"/>
    </location>
</feature>
<evidence type="ECO:0000256" key="1">
    <source>
        <dbReference type="ARBA" id="ARBA00023015"/>
    </source>
</evidence>
<dbReference type="PROSITE" id="PS50977">
    <property type="entry name" value="HTH_TETR_2"/>
    <property type="match status" value="1"/>
</dbReference>
<dbReference type="Pfam" id="PF00440">
    <property type="entry name" value="TetR_N"/>
    <property type="match status" value="1"/>
</dbReference>
<keyword evidence="2 4" id="KW-0238">DNA-binding</keyword>
<evidence type="ECO:0000313" key="8">
    <source>
        <dbReference type="Proteomes" id="UP001370348"/>
    </source>
</evidence>
<protein>
    <submittedName>
        <fullName evidence="7">TetR/AcrR family transcriptional regulator</fullName>
    </submittedName>
</protein>
<dbReference type="InterPro" id="IPR054129">
    <property type="entry name" value="DesT_TetR_C"/>
</dbReference>
<dbReference type="InterPro" id="IPR009057">
    <property type="entry name" value="Homeodomain-like_sf"/>
</dbReference>
<sequence length="216" mass="24132">MKSLPSRAPKPKKRAAKKPRARERLHVDERRGQLLAAALTAFSEQPYDEVSLDDIAATVGISRPLIFHYFPTKRDFYVATMQTAASDFLASTMETPGRTPFERLELGLDAHFHYVEGHAKGYSALLRGGIGSDPEILGIVELTRSHILQRIRVELPEEIRDDPRLRAALRGWIGFMEAISLDWIDHRDLARAELKALALQALAALLGEHASNMLAT</sequence>
<organism evidence="7 8">
    <name type="scientific">Pendulispora albinea</name>
    <dbReference type="NCBI Taxonomy" id="2741071"/>
    <lineage>
        <taxon>Bacteria</taxon>
        <taxon>Pseudomonadati</taxon>
        <taxon>Myxococcota</taxon>
        <taxon>Myxococcia</taxon>
        <taxon>Myxococcales</taxon>
        <taxon>Sorangiineae</taxon>
        <taxon>Pendulisporaceae</taxon>
        <taxon>Pendulispora</taxon>
    </lineage>
</organism>
<dbReference type="Gene3D" id="1.10.357.10">
    <property type="entry name" value="Tetracycline Repressor, domain 2"/>
    <property type="match status" value="1"/>
</dbReference>
<dbReference type="RefSeq" id="WP_394822447.1">
    <property type="nucleotide sequence ID" value="NZ_CP089984.1"/>
</dbReference>
<dbReference type="PANTHER" id="PTHR30055:SF174">
    <property type="entry name" value="TRANSCRIPTIONAL REGULATORY PROTEIN (PROBABLY TETR-FAMILY)-RELATED"/>
    <property type="match status" value="1"/>
</dbReference>
<evidence type="ECO:0000256" key="5">
    <source>
        <dbReference type="SAM" id="MobiDB-lite"/>
    </source>
</evidence>
<evidence type="ECO:0000256" key="3">
    <source>
        <dbReference type="ARBA" id="ARBA00023163"/>
    </source>
</evidence>
<dbReference type="InterPro" id="IPR050109">
    <property type="entry name" value="HTH-type_TetR-like_transc_reg"/>
</dbReference>
<reference evidence="7 8" key="1">
    <citation type="submission" date="2021-12" db="EMBL/GenBank/DDBJ databases">
        <title>Discovery of the Pendulisporaceae a myxobacterial family with distinct sporulation behavior and unique specialized metabolism.</title>
        <authorList>
            <person name="Garcia R."/>
            <person name="Popoff A."/>
            <person name="Bader C.D."/>
            <person name="Loehr J."/>
            <person name="Walesch S."/>
            <person name="Walt C."/>
            <person name="Boldt J."/>
            <person name="Bunk B."/>
            <person name="Haeckl F.J.F.P.J."/>
            <person name="Gunesch A.P."/>
            <person name="Birkelbach J."/>
            <person name="Nuebel U."/>
            <person name="Pietschmann T."/>
            <person name="Bach T."/>
            <person name="Mueller R."/>
        </authorList>
    </citation>
    <scope>NUCLEOTIDE SEQUENCE [LARGE SCALE GENOMIC DNA]</scope>
    <source>
        <strain evidence="7 8">MSr11954</strain>
    </source>
</reference>
<keyword evidence="1" id="KW-0805">Transcription regulation</keyword>
<gene>
    <name evidence="7" type="ORF">LZC94_33865</name>
</gene>
<dbReference type="PANTHER" id="PTHR30055">
    <property type="entry name" value="HTH-TYPE TRANSCRIPTIONAL REGULATOR RUTR"/>
    <property type="match status" value="1"/>
</dbReference>
<dbReference type="Proteomes" id="UP001370348">
    <property type="component" value="Chromosome"/>
</dbReference>
<proteinExistence type="predicted"/>
<evidence type="ECO:0000313" key="7">
    <source>
        <dbReference type="EMBL" id="WXB12826.1"/>
    </source>
</evidence>
<feature type="DNA-binding region" description="H-T-H motif" evidence="4">
    <location>
        <begin position="51"/>
        <end position="70"/>
    </location>
</feature>
<dbReference type="PRINTS" id="PR00455">
    <property type="entry name" value="HTHTETR"/>
</dbReference>